<dbReference type="PANTHER" id="PTHR12645:SF1">
    <property type="entry name" value="FAD-LINKED SULFHYDRYL OXIDASE ERV2"/>
    <property type="match status" value="1"/>
</dbReference>
<proteinExistence type="predicted"/>
<keyword evidence="2 6" id="KW-0285">Flavoprotein</keyword>
<evidence type="ECO:0000313" key="9">
    <source>
        <dbReference type="Proteomes" id="UP000054144"/>
    </source>
</evidence>
<accession>A0A0D7AM59</accession>
<evidence type="ECO:0000313" key="8">
    <source>
        <dbReference type="EMBL" id="KIY52950.1"/>
    </source>
</evidence>
<dbReference type="EC" id="1.8.3.2" evidence="6"/>
<sequence>IRQILGRATWKLLHTVTMRFPEHPTQDERDALESYLYLFGRLYPCGECAKGFQALLKRLPPQTESRRAAALWGCNFHNAVNEHLHKPLFNCADLEKVYDCGC</sequence>
<feature type="non-terminal residue" evidence="8">
    <location>
        <position position="102"/>
    </location>
</feature>
<dbReference type="GO" id="GO:0050660">
    <property type="term" value="F:flavin adenine dinucleotide binding"/>
    <property type="evidence" value="ECO:0007669"/>
    <property type="project" value="TreeGrafter"/>
</dbReference>
<dbReference type="Proteomes" id="UP000054144">
    <property type="component" value="Unassembled WGS sequence"/>
</dbReference>
<name>A0A0D7AM59_9AGAR</name>
<evidence type="ECO:0000256" key="1">
    <source>
        <dbReference type="ARBA" id="ARBA00001974"/>
    </source>
</evidence>
<dbReference type="FunFam" id="1.20.120.310:FF:000002">
    <property type="entry name" value="Sulfhydryl oxidase"/>
    <property type="match status" value="1"/>
</dbReference>
<dbReference type="InterPro" id="IPR036774">
    <property type="entry name" value="ERV/ALR_sulphydryl_oxid_sf"/>
</dbReference>
<dbReference type="Pfam" id="PF04777">
    <property type="entry name" value="Evr1_Alr"/>
    <property type="match status" value="1"/>
</dbReference>
<dbReference type="PANTHER" id="PTHR12645">
    <property type="entry name" value="ALR/ERV"/>
    <property type="match status" value="1"/>
</dbReference>
<dbReference type="AlphaFoldDB" id="A0A0D7AM59"/>
<gene>
    <name evidence="8" type="ORF">FISHEDRAFT_13329</name>
</gene>
<dbReference type="InterPro" id="IPR017905">
    <property type="entry name" value="ERV/ALR_sulphydryl_oxidase"/>
</dbReference>
<feature type="domain" description="ERV/ALR sulfhydryl oxidase" evidence="7">
    <location>
        <begin position="1"/>
        <end position="98"/>
    </location>
</feature>
<evidence type="ECO:0000259" key="7">
    <source>
        <dbReference type="PROSITE" id="PS51324"/>
    </source>
</evidence>
<comment type="cofactor">
    <cofactor evidence="1 6">
        <name>FAD</name>
        <dbReference type="ChEBI" id="CHEBI:57692"/>
    </cofactor>
</comment>
<protein>
    <recommendedName>
        <fullName evidence="6">Sulfhydryl oxidase</fullName>
        <ecNumber evidence="6">1.8.3.2</ecNumber>
    </recommendedName>
</protein>
<dbReference type="EMBL" id="KN881629">
    <property type="protein sequence ID" value="KIY52950.1"/>
    <property type="molecule type" value="Genomic_DNA"/>
</dbReference>
<dbReference type="PROSITE" id="PS51324">
    <property type="entry name" value="ERV_ALR"/>
    <property type="match status" value="1"/>
</dbReference>
<keyword evidence="9" id="KW-1185">Reference proteome</keyword>
<evidence type="ECO:0000256" key="5">
    <source>
        <dbReference type="ARBA" id="ARBA00023157"/>
    </source>
</evidence>
<feature type="non-terminal residue" evidence="8">
    <location>
        <position position="1"/>
    </location>
</feature>
<dbReference type="OrthoDB" id="59470at2759"/>
<evidence type="ECO:0000256" key="3">
    <source>
        <dbReference type="ARBA" id="ARBA00022827"/>
    </source>
</evidence>
<dbReference type="Gene3D" id="1.20.120.310">
    <property type="entry name" value="ERV/ALR sulfhydryl oxidase domain"/>
    <property type="match status" value="1"/>
</dbReference>
<comment type="catalytic activity">
    <reaction evidence="6">
        <text>2 R'C(R)SH + O2 = R'C(R)S-S(R)CR' + H2O2</text>
        <dbReference type="Rhea" id="RHEA:17357"/>
        <dbReference type="ChEBI" id="CHEBI:15379"/>
        <dbReference type="ChEBI" id="CHEBI:16240"/>
        <dbReference type="ChEBI" id="CHEBI:16520"/>
        <dbReference type="ChEBI" id="CHEBI:17412"/>
        <dbReference type="EC" id="1.8.3.2"/>
    </reaction>
</comment>
<evidence type="ECO:0000256" key="4">
    <source>
        <dbReference type="ARBA" id="ARBA00023002"/>
    </source>
</evidence>
<evidence type="ECO:0000256" key="6">
    <source>
        <dbReference type="RuleBase" id="RU371123"/>
    </source>
</evidence>
<keyword evidence="5" id="KW-1015">Disulfide bond</keyword>
<reference evidence="8 9" key="1">
    <citation type="journal article" date="2015" name="Fungal Genet. Biol.">
        <title>Evolution of novel wood decay mechanisms in Agaricales revealed by the genome sequences of Fistulina hepatica and Cylindrobasidium torrendii.</title>
        <authorList>
            <person name="Floudas D."/>
            <person name="Held B.W."/>
            <person name="Riley R."/>
            <person name="Nagy L.G."/>
            <person name="Koehler G."/>
            <person name="Ransdell A.S."/>
            <person name="Younus H."/>
            <person name="Chow J."/>
            <person name="Chiniquy J."/>
            <person name="Lipzen A."/>
            <person name="Tritt A."/>
            <person name="Sun H."/>
            <person name="Haridas S."/>
            <person name="LaButti K."/>
            <person name="Ohm R.A."/>
            <person name="Kues U."/>
            <person name="Blanchette R.A."/>
            <person name="Grigoriev I.V."/>
            <person name="Minto R.E."/>
            <person name="Hibbett D.S."/>
        </authorList>
    </citation>
    <scope>NUCLEOTIDE SEQUENCE [LARGE SCALE GENOMIC DNA]</scope>
    <source>
        <strain evidence="8 9">ATCC 64428</strain>
    </source>
</reference>
<dbReference type="GO" id="GO:0016971">
    <property type="term" value="F:flavin-dependent sulfhydryl oxidase activity"/>
    <property type="evidence" value="ECO:0007669"/>
    <property type="project" value="InterPro"/>
</dbReference>
<evidence type="ECO:0000256" key="2">
    <source>
        <dbReference type="ARBA" id="ARBA00022630"/>
    </source>
</evidence>
<keyword evidence="3 6" id="KW-0274">FAD</keyword>
<dbReference type="InterPro" id="IPR039799">
    <property type="entry name" value="ALR/ERV"/>
</dbReference>
<organism evidence="8 9">
    <name type="scientific">Fistulina hepatica ATCC 64428</name>
    <dbReference type="NCBI Taxonomy" id="1128425"/>
    <lineage>
        <taxon>Eukaryota</taxon>
        <taxon>Fungi</taxon>
        <taxon>Dikarya</taxon>
        <taxon>Basidiomycota</taxon>
        <taxon>Agaricomycotina</taxon>
        <taxon>Agaricomycetes</taxon>
        <taxon>Agaricomycetidae</taxon>
        <taxon>Agaricales</taxon>
        <taxon>Fistulinaceae</taxon>
        <taxon>Fistulina</taxon>
    </lineage>
</organism>
<dbReference type="GO" id="GO:0005739">
    <property type="term" value="C:mitochondrion"/>
    <property type="evidence" value="ECO:0007669"/>
    <property type="project" value="TreeGrafter"/>
</dbReference>
<dbReference type="SUPFAM" id="SSF69000">
    <property type="entry name" value="FAD-dependent thiol oxidase"/>
    <property type="match status" value="1"/>
</dbReference>
<keyword evidence="4 6" id="KW-0560">Oxidoreductase</keyword>